<dbReference type="AlphaFoldDB" id="A0A1I0IUZ0"/>
<evidence type="ECO:0000256" key="3">
    <source>
        <dbReference type="ARBA" id="ARBA00022692"/>
    </source>
</evidence>
<comment type="subcellular location">
    <subcellularLocation>
        <location evidence="1">Membrane</location>
        <topology evidence="1">Multi-pass membrane protein</topology>
    </subcellularLocation>
</comment>
<feature type="transmembrane region" description="Helical" evidence="11">
    <location>
        <begin position="35"/>
        <end position="55"/>
    </location>
</feature>
<dbReference type="SUPFAM" id="SSF54631">
    <property type="entry name" value="CBS-domain pair"/>
    <property type="match status" value="1"/>
</dbReference>
<evidence type="ECO:0000256" key="11">
    <source>
        <dbReference type="SAM" id="Phobius"/>
    </source>
</evidence>
<proteinExistence type="predicted"/>
<evidence type="ECO:0000256" key="2">
    <source>
        <dbReference type="ARBA" id="ARBA00022448"/>
    </source>
</evidence>
<feature type="transmembrane region" description="Helical" evidence="11">
    <location>
        <begin position="333"/>
        <end position="356"/>
    </location>
</feature>
<sequence>MLIVTFTRSKKMTKHRQHIFVRLHRWRLKHLGERGFLTVLSIIIGVLSGIAAVVLKNTVRFTEEMVHNLVANEVQNYIYFALPVVGIFLAILVIKYIVRSEVRHGIPNVLYSISKRKGKISRHNLFSSVVTASLTVGFGGSVGLEGPTVATGTAWGSWIASIFRLNYKNTILMLACACAGAMAAIFKAPIAAIVFAVEVIMIDLTVFSLVPLLLASSTAVVTSYLFLGQDVLYPFNVVDAFELGDLPFYIALGAVTGFVSVYFTKMYLFVADIFEKLKSSRIRLLAGGAGLGALIFLFPSLYGEGYESINECLAGDLNYLFDNSFFYSLREELWAAMLLIVAVILLKIVATSLTFGAGGVGGIFAPTLFMGVNTGMLFSLLINRLGIRDLNSNNFALIGMAGLIAGVLHAPLTGIFLIADISGGYKLFVPLMVTATFAYLIVRAFTPNSVYHIQLARRKELLTHDKDANVLQLMQVKNLIETDFEVLSPDATLRDLTEAITRGHRDLFPVVKNDGTMVGMVKMDDVRTMIFNHELYDTVKISELMYMPEFSIDPNDSMEIVTAKFESSGRYNLAVIEEGKYIGFISRARVFTRYRKQIIDVSHV</sequence>
<keyword evidence="4 11" id="KW-1133">Transmembrane helix</keyword>
<dbReference type="GO" id="GO:0034707">
    <property type="term" value="C:chloride channel complex"/>
    <property type="evidence" value="ECO:0007669"/>
    <property type="project" value="UniProtKB-KW"/>
</dbReference>
<feature type="transmembrane region" description="Helical" evidence="11">
    <location>
        <begin position="395"/>
        <end position="418"/>
    </location>
</feature>
<dbReference type="Pfam" id="PF00654">
    <property type="entry name" value="Voltage_CLC"/>
    <property type="match status" value="1"/>
</dbReference>
<keyword evidence="5" id="KW-0406">Ion transport</keyword>
<keyword evidence="8" id="KW-0868">Chloride</keyword>
<feature type="transmembrane region" description="Helical" evidence="11">
    <location>
        <begin position="77"/>
        <end position="98"/>
    </location>
</feature>
<dbReference type="Gene3D" id="3.10.580.10">
    <property type="entry name" value="CBS-domain"/>
    <property type="match status" value="1"/>
</dbReference>
<keyword evidence="10" id="KW-0129">CBS domain</keyword>
<dbReference type="InterPro" id="IPR000644">
    <property type="entry name" value="CBS_dom"/>
</dbReference>
<dbReference type="GO" id="GO:0005254">
    <property type="term" value="F:chloride channel activity"/>
    <property type="evidence" value="ECO:0007669"/>
    <property type="project" value="UniProtKB-KW"/>
</dbReference>
<evidence type="ECO:0000256" key="6">
    <source>
        <dbReference type="ARBA" id="ARBA00023136"/>
    </source>
</evidence>
<keyword evidence="2" id="KW-0813">Transport</keyword>
<gene>
    <name evidence="13" type="ORF">SAMN05444285_13447</name>
</gene>
<evidence type="ECO:0000256" key="7">
    <source>
        <dbReference type="ARBA" id="ARBA00023173"/>
    </source>
</evidence>
<evidence type="ECO:0000256" key="5">
    <source>
        <dbReference type="ARBA" id="ARBA00023065"/>
    </source>
</evidence>
<reference evidence="13 14" key="1">
    <citation type="submission" date="2016-10" db="EMBL/GenBank/DDBJ databases">
        <authorList>
            <person name="de Groot N.N."/>
        </authorList>
    </citation>
    <scope>NUCLEOTIDE SEQUENCE [LARGE SCALE GENOMIC DNA]</scope>
    <source>
        <strain evidence="13 14">DSM 25947</strain>
    </source>
</reference>
<evidence type="ECO:0000256" key="1">
    <source>
        <dbReference type="ARBA" id="ARBA00004141"/>
    </source>
</evidence>
<evidence type="ECO:0000256" key="8">
    <source>
        <dbReference type="ARBA" id="ARBA00023214"/>
    </source>
</evidence>
<feature type="domain" description="CBS" evidence="12">
    <location>
        <begin position="480"/>
        <end position="538"/>
    </location>
</feature>
<organism evidence="13 14">
    <name type="scientific">Draconibacterium orientale</name>
    <dbReference type="NCBI Taxonomy" id="1168034"/>
    <lineage>
        <taxon>Bacteria</taxon>
        <taxon>Pseudomonadati</taxon>
        <taxon>Bacteroidota</taxon>
        <taxon>Bacteroidia</taxon>
        <taxon>Marinilabiliales</taxon>
        <taxon>Prolixibacteraceae</taxon>
        <taxon>Draconibacterium</taxon>
    </lineage>
</organism>
<feature type="transmembrane region" description="Helical" evidence="11">
    <location>
        <begin position="246"/>
        <end position="270"/>
    </location>
</feature>
<dbReference type="PRINTS" id="PR00762">
    <property type="entry name" value="CLCHANNEL"/>
</dbReference>
<feature type="transmembrane region" description="Helical" evidence="11">
    <location>
        <begin position="282"/>
        <end position="302"/>
    </location>
</feature>
<evidence type="ECO:0000259" key="12">
    <source>
        <dbReference type="PROSITE" id="PS51371"/>
    </source>
</evidence>
<dbReference type="Proteomes" id="UP000181981">
    <property type="component" value="Unassembled WGS sequence"/>
</dbReference>
<protein>
    <submittedName>
        <fullName evidence="13">Chloride channel protein, CIC family</fullName>
    </submittedName>
</protein>
<dbReference type="EMBL" id="FOHT01000034">
    <property type="protein sequence ID" value="SEU00404.1"/>
    <property type="molecule type" value="Genomic_DNA"/>
</dbReference>
<feature type="transmembrane region" description="Helical" evidence="11">
    <location>
        <begin position="425"/>
        <end position="445"/>
    </location>
</feature>
<keyword evidence="3 11" id="KW-0812">Transmembrane</keyword>
<evidence type="ECO:0000256" key="9">
    <source>
        <dbReference type="ARBA" id="ARBA00023303"/>
    </source>
</evidence>
<dbReference type="InterPro" id="IPR046342">
    <property type="entry name" value="CBS_dom_sf"/>
</dbReference>
<evidence type="ECO:0000313" key="14">
    <source>
        <dbReference type="Proteomes" id="UP000181981"/>
    </source>
</evidence>
<feature type="transmembrane region" description="Helical" evidence="11">
    <location>
        <begin position="171"/>
        <end position="197"/>
    </location>
</feature>
<keyword evidence="7" id="KW-0869">Chloride channel</keyword>
<name>A0A1I0IUZ0_9BACT</name>
<dbReference type="PROSITE" id="PS51371">
    <property type="entry name" value="CBS"/>
    <property type="match status" value="2"/>
</dbReference>
<evidence type="ECO:0000256" key="10">
    <source>
        <dbReference type="PROSITE-ProRule" id="PRU00703"/>
    </source>
</evidence>
<dbReference type="InterPro" id="IPR001807">
    <property type="entry name" value="ClC"/>
</dbReference>
<dbReference type="SUPFAM" id="SSF81340">
    <property type="entry name" value="Clc chloride channel"/>
    <property type="match status" value="1"/>
</dbReference>
<dbReference type="CDD" id="cd00400">
    <property type="entry name" value="Voltage_gated_ClC"/>
    <property type="match status" value="1"/>
</dbReference>
<feature type="domain" description="CBS" evidence="12">
    <location>
        <begin position="545"/>
        <end position="601"/>
    </location>
</feature>
<feature type="transmembrane region" description="Helical" evidence="11">
    <location>
        <begin position="204"/>
        <end position="226"/>
    </location>
</feature>
<dbReference type="PANTHER" id="PTHR43427">
    <property type="entry name" value="CHLORIDE CHANNEL PROTEIN CLC-E"/>
    <property type="match status" value="1"/>
</dbReference>
<dbReference type="Gene3D" id="1.10.3080.10">
    <property type="entry name" value="Clc chloride channel"/>
    <property type="match status" value="1"/>
</dbReference>
<dbReference type="InterPro" id="IPR050368">
    <property type="entry name" value="ClC-type_chloride_channel"/>
</dbReference>
<accession>A0A1I0IUZ0</accession>
<keyword evidence="9" id="KW-0407">Ion channel</keyword>
<dbReference type="InterPro" id="IPR014743">
    <property type="entry name" value="Cl-channel_core"/>
</dbReference>
<dbReference type="Pfam" id="PF00571">
    <property type="entry name" value="CBS"/>
    <property type="match status" value="2"/>
</dbReference>
<dbReference type="PANTHER" id="PTHR43427:SF6">
    <property type="entry name" value="CHLORIDE CHANNEL PROTEIN CLC-E"/>
    <property type="match status" value="1"/>
</dbReference>
<keyword evidence="6 11" id="KW-0472">Membrane</keyword>
<feature type="transmembrane region" description="Helical" evidence="11">
    <location>
        <begin position="363"/>
        <end position="383"/>
    </location>
</feature>
<evidence type="ECO:0000256" key="4">
    <source>
        <dbReference type="ARBA" id="ARBA00022989"/>
    </source>
</evidence>
<evidence type="ECO:0000313" key="13">
    <source>
        <dbReference type="EMBL" id="SEU00404.1"/>
    </source>
</evidence>
<feature type="transmembrane region" description="Helical" evidence="11">
    <location>
        <begin position="125"/>
        <end position="144"/>
    </location>
</feature>